<dbReference type="Gramene" id="mRNA:HanXRQr2_Chr12g0521781">
    <property type="protein sequence ID" value="mRNA:HanXRQr2_Chr12g0521781"/>
    <property type="gene ID" value="HanXRQr2_Chr12g0521781"/>
</dbReference>
<feature type="compositionally biased region" description="Basic and acidic residues" evidence="1">
    <location>
        <begin position="350"/>
        <end position="365"/>
    </location>
</feature>
<dbReference type="EMBL" id="MNCJ02000327">
    <property type="protein sequence ID" value="KAF5776216.1"/>
    <property type="molecule type" value="Genomic_DNA"/>
</dbReference>
<feature type="compositionally biased region" description="Low complexity" evidence="1">
    <location>
        <begin position="160"/>
        <end position="172"/>
    </location>
</feature>
<keyword evidence="4" id="KW-1185">Reference proteome</keyword>
<feature type="region of interest" description="Disordered" evidence="1">
    <location>
        <begin position="141"/>
        <end position="188"/>
    </location>
</feature>
<dbReference type="AlphaFoldDB" id="A0A251SYG5"/>
<dbReference type="OrthoDB" id="1939272at2759"/>
<dbReference type="PANTHER" id="PTHR36810">
    <property type="entry name" value="BNACNNG47150D PROTEIN"/>
    <property type="match status" value="1"/>
</dbReference>
<dbReference type="InParanoid" id="A0A251SYG5"/>
<gene>
    <name evidence="3" type="ORF">HannXRQ_Chr12g0354831</name>
    <name evidence="2" type="ORF">HanXRQr2_Chr12g0521781</name>
</gene>
<reference evidence="3" key="2">
    <citation type="submission" date="2017-02" db="EMBL/GenBank/DDBJ databases">
        <title>Sunflower complete genome.</title>
        <authorList>
            <person name="Langlade N."/>
            <person name="Munos S."/>
        </authorList>
    </citation>
    <scope>NUCLEOTIDE SEQUENCE [LARGE SCALE GENOMIC DNA]</scope>
    <source>
        <tissue evidence="3">Leaves</tissue>
    </source>
</reference>
<organism evidence="3 4">
    <name type="scientific">Helianthus annuus</name>
    <name type="common">Common sunflower</name>
    <dbReference type="NCBI Taxonomy" id="4232"/>
    <lineage>
        <taxon>Eukaryota</taxon>
        <taxon>Viridiplantae</taxon>
        <taxon>Streptophyta</taxon>
        <taxon>Embryophyta</taxon>
        <taxon>Tracheophyta</taxon>
        <taxon>Spermatophyta</taxon>
        <taxon>Magnoliopsida</taxon>
        <taxon>eudicotyledons</taxon>
        <taxon>Gunneridae</taxon>
        <taxon>Pentapetalae</taxon>
        <taxon>asterids</taxon>
        <taxon>campanulids</taxon>
        <taxon>Asterales</taxon>
        <taxon>Asteraceae</taxon>
        <taxon>Asteroideae</taxon>
        <taxon>Heliantheae alliance</taxon>
        <taxon>Heliantheae</taxon>
        <taxon>Helianthus</taxon>
    </lineage>
</organism>
<evidence type="ECO:0000313" key="3">
    <source>
        <dbReference type="EMBL" id="OTG03754.1"/>
    </source>
</evidence>
<feature type="region of interest" description="Disordered" evidence="1">
    <location>
        <begin position="478"/>
        <end position="499"/>
    </location>
</feature>
<sequence>MPGSIQVSVLDFKELPLSSNSVKLSLGKVEHEAGEKGSFSFPLANLRDNLIITVQDSEGNQVSQSGVRTMSIIEKGIWDDVFPIEGGGLVHMKLQFFLSEEEQTRIRLLRESAMKKKQVEILGSRYEVSYVLSASSSQDFQKGGFNNDGTKEESFRRQSSTETNEESTSNKNDAISQQQGEVPEKLLEDTETRDYLKIKSEPLYNRVEKSDKQILEDKNPSFVKKTSKEDNEIQLQETGLLKRSDGSSSSDVGSSRLTVAEKMKSLEKTPQNIKKMISVFESTISQDRVPLKPVSAKSYRFGTSRLLKDYYEKSTSLKNSEDSSSSRLRNSFSTGDLRKNFSNITTEGDQVDREGVNDEKESIDGRESSKVNLDYFDQDGRGRWAFLDEKRHFCITAQGDKTISLLSDCKIEGKGHQEKDEEIESPANADVEASNGSFGQAMKIALVVGFGALAFLFRQTESGKGKKKENIHALRNQVPMNRRGSSEEQGRRFGVLRLS</sequence>
<accession>A0A251SYG5</accession>
<protein>
    <submittedName>
        <fullName evidence="3">Uncharacterized protein</fullName>
    </submittedName>
</protein>
<proteinExistence type="predicted"/>
<dbReference type="FunCoup" id="A0A251SYG5">
    <property type="interactions" value="701"/>
</dbReference>
<evidence type="ECO:0000313" key="4">
    <source>
        <dbReference type="Proteomes" id="UP000215914"/>
    </source>
</evidence>
<feature type="region of interest" description="Disordered" evidence="1">
    <location>
        <begin position="339"/>
        <end position="365"/>
    </location>
</feature>
<evidence type="ECO:0000313" key="2">
    <source>
        <dbReference type="EMBL" id="KAF5776216.1"/>
    </source>
</evidence>
<dbReference type="OMA" id="VITWIHP"/>
<evidence type="ECO:0000256" key="1">
    <source>
        <dbReference type="SAM" id="MobiDB-lite"/>
    </source>
</evidence>
<name>A0A251SYG5_HELAN</name>
<dbReference type="Proteomes" id="UP000215914">
    <property type="component" value="Chromosome 12"/>
</dbReference>
<dbReference type="EMBL" id="CM007901">
    <property type="protein sequence ID" value="OTG03754.1"/>
    <property type="molecule type" value="Genomic_DNA"/>
</dbReference>
<dbReference type="PANTHER" id="PTHR36810:SF1">
    <property type="entry name" value="OS05G0232200 PROTEIN"/>
    <property type="match status" value="1"/>
</dbReference>
<reference evidence="2" key="3">
    <citation type="submission" date="2020-06" db="EMBL/GenBank/DDBJ databases">
        <title>Helianthus annuus Genome sequencing and assembly Release 2.</title>
        <authorList>
            <person name="Gouzy J."/>
            <person name="Langlade N."/>
            <person name="Munos S."/>
        </authorList>
    </citation>
    <scope>NUCLEOTIDE SEQUENCE</scope>
    <source>
        <tissue evidence="2">Leaves</tissue>
    </source>
</reference>
<reference evidence="2 4" key="1">
    <citation type="journal article" date="2017" name="Nature">
        <title>The sunflower genome provides insights into oil metabolism, flowering and Asterid evolution.</title>
        <authorList>
            <person name="Badouin H."/>
            <person name="Gouzy J."/>
            <person name="Grassa C.J."/>
            <person name="Murat F."/>
            <person name="Staton S.E."/>
            <person name="Cottret L."/>
            <person name="Lelandais-Briere C."/>
            <person name="Owens G.L."/>
            <person name="Carrere S."/>
            <person name="Mayjonade B."/>
            <person name="Legrand L."/>
            <person name="Gill N."/>
            <person name="Kane N.C."/>
            <person name="Bowers J.E."/>
            <person name="Hubner S."/>
            <person name="Bellec A."/>
            <person name="Berard A."/>
            <person name="Berges H."/>
            <person name="Blanchet N."/>
            <person name="Boniface M.C."/>
            <person name="Brunel D."/>
            <person name="Catrice O."/>
            <person name="Chaidir N."/>
            <person name="Claudel C."/>
            <person name="Donnadieu C."/>
            <person name="Faraut T."/>
            <person name="Fievet G."/>
            <person name="Helmstetter N."/>
            <person name="King M."/>
            <person name="Knapp S.J."/>
            <person name="Lai Z."/>
            <person name="Le Paslier M.C."/>
            <person name="Lippi Y."/>
            <person name="Lorenzon L."/>
            <person name="Mandel J.R."/>
            <person name="Marage G."/>
            <person name="Marchand G."/>
            <person name="Marquand E."/>
            <person name="Bret-Mestries E."/>
            <person name="Morien E."/>
            <person name="Nambeesan S."/>
            <person name="Nguyen T."/>
            <person name="Pegot-Espagnet P."/>
            <person name="Pouilly N."/>
            <person name="Raftis F."/>
            <person name="Sallet E."/>
            <person name="Schiex T."/>
            <person name="Thomas J."/>
            <person name="Vandecasteele C."/>
            <person name="Vares D."/>
            <person name="Vear F."/>
            <person name="Vautrin S."/>
            <person name="Crespi M."/>
            <person name="Mangin B."/>
            <person name="Burke J.M."/>
            <person name="Salse J."/>
            <person name="Munos S."/>
            <person name="Vincourt P."/>
            <person name="Rieseberg L.H."/>
            <person name="Langlade N.B."/>
        </authorList>
    </citation>
    <scope>NUCLEOTIDE SEQUENCE [LARGE SCALE GENOMIC DNA]</scope>
    <source>
        <strain evidence="4">cv. SF193</strain>
        <tissue evidence="2">Leaves</tissue>
    </source>
</reference>